<dbReference type="EMBL" id="DVKT01000066">
    <property type="protein sequence ID" value="HIT40123.1"/>
    <property type="molecule type" value="Genomic_DNA"/>
</dbReference>
<comment type="caution">
    <text evidence="3">The sequence shown here is derived from an EMBL/GenBank/DDBJ whole genome shotgun (WGS) entry which is preliminary data.</text>
</comment>
<keyword evidence="2" id="KW-0732">Signal</keyword>
<dbReference type="Proteomes" id="UP000886722">
    <property type="component" value="Unassembled WGS sequence"/>
</dbReference>
<reference evidence="3" key="1">
    <citation type="submission" date="2020-10" db="EMBL/GenBank/DDBJ databases">
        <authorList>
            <person name="Gilroy R."/>
        </authorList>
    </citation>
    <scope>NUCLEOTIDE SEQUENCE</scope>
    <source>
        <strain evidence="3">21143</strain>
    </source>
</reference>
<dbReference type="AlphaFoldDB" id="A0A9D1KD62"/>
<evidence type="ECO:0000313" key="3">
    <source>
        <dbReference type="EMBL" id="HIT40123.1"/>
    </source>
</evidence>
<evidence type="ECO:0000256" key="2">
    <source>
        <dbReference type="SAM" id="SignalP"/>
    </source>
</evidence>
<gene>
    <name evidence="3" type="primary">gldN</name>
    <name evidence="3" type="ORF">IAD06_08845</name>
</gene>
<evidence type="ECO:0000256" key="1">
    <source>
        <dbReference type="SAM" id="MobiDB-lite"/>
    </source>
</evidence>
<feature type="signal peptide" evidence="2">
    <location>
        <begin position="1"/>
        <end position="23"/>
    </location>
</feature>
<reference evidence="3" key="2">
    <citation type="journal article" date="2021" name="PeerJ">
        <title>Extensive microbial diversity within the chicken gut microbiome revealed by metagenomics and culture.</title>
        <authorList>
            <person name="Gilroy R."/>
            <person name="Ravi A."/>
            <person name="Getino M."/>
            <person name="Pursley I."/>
            <person name="Horton D.L."/>
            <person name="Alikhan N.F."/>
            <person name="Baker D."/>
            <person name="Gharbi K."/>
            <person name="Hall N."/>
            <person name="Watson M."/>
            <person name="Adriaenssens E.M."/>
            <person name="Foster-Nyarko E."/>
            <person name="Jarju S."/>
            <person name="Secka A."/>
            <person name="Antonio M."/>
            <person name="Oren A."/>
            <person name="Chaudhuri R.R."/>
            <person name="La Ragione R."/>
            <person name="Hildebrand F."/>
            <person name="Pallen M.J."/>
        </authorList>
    </citation>
    <scope>NUCLEOTIDE SEQUENCE</scope>
    <source>
        <strain evidence="3">21143</strain>
    </source>
</reference>
<evidence type="ECO:0000313" key="4">
    <source>
        <dbReference type="Proteomes" id="UP000886722"/>
    </source>
</evidence>
<dbReference type="NCBIfam" id="TIGR03523">
    <property type="entry name" value="GldN"/>
    <property type="match status" value="1"/>
</dbReference>
<proteinExistence type="predicted"/>
<feature type="chain" id="PRO_5039533258" evidence="2">
    <location>
        <begin position="24"/>
        <end position="371"/>
    </location>
</feature>
<protein>
    <submittedName>
        <fullName evidence="3">Gliding motility protein GldN</fullName>
    </submittedName>
</protein>
<dbReference type="Pfam" id="PF19841">
    <property type="entry name" value="GldN"/>
    <property type="match status" value="1"/>
</dbReference>
<feature type="compositionally biased region" description="Low complexity" evidence="1">
    <location>
        <begin position="329"/>
        <end position="343"/>
    </location>
</feature>
<name>A0A9D1KD62_9BACT</name>
<feature type="region of interest" description="Disordered" evidence="1">
    <location>
        <begin position="296"/>
        <end position="371"/>
    </location>
</feature>
<feature type="compositionally biased region" description="Basic residues" evidence="1">
    <location>
        <begin position="344"/>
        <end position="357"/>
    </location>
</feature>
<accession>A0A9D1KD62</accession>
<sequence length="371" mass="42881">MKITVKHILVLLGVCAMLPICEAQNTVVRRSSTATNRTDKNGLTVRAKTLYETGEPSEADIPWTRGIYRQIDLTQEKNMPLYYPEEIIDGQENLFRVLLGLVASNKIKVYEYLDGREIFTEEYEVKVEDMLERFHILYEVKAGRTAKRNTYIIEESDVPCNEVLSYYVKEKWIFDQRSSTCYPIIEAICPVLHRVGDFGGEAVRYPMFWARYDDIRPYLAQHYIITDNMNNVRNYTYDDFFKLRMFTGEIYKTQNLRNMSLVQLYPTPEAQDSARKVIEGQLQQFDRSLWVAGESETATVQAPKSKTEENKSHTESVNNKAEEPTQVKSTRSSRGSTQSTVSKTKSKSPKKSVKQRSSRSSAPTYSVRRTR</sequence>
<dbReference type="InterPro" id="IPR019847">
    <property type="entry name" value="Gliding_motility_assoc_GldN"/>
</dbReference>
<organism evidence="3 4">
    <name type="scientific">Candidatus Caccoplasma intestinavium</name>
    <dbReference type="NCBI Taxonomy" id="2840716"/>
    <lineage>
        <taxon>Bacteria</taxon>
        <taxon>Pseudomonadati</taxon>
        <taxon>Bacteroidota</taxon>
        <taxon>Bacteroidia</taxon>
        <taxon>Bacteroidales</taxon>
        <taxon>Bacteroidaceae</taxon>
        <taxon>Bacteroidaceae incertae sedis</taxon>
        <taxon>Candidatus Caccoplasma</taxon>
    </lineage>
</organism>
<feature type="compositionally biased region" description="Basic and acidic residues" evidence="1">
    <location>
        <begin position="305"/>
        <end position="325"/>
    </location>
</feature>